<dbReference type="STRING" id="1563681.BFP71_05735"/>
<comment type="caution">
    <text evidence="4">The sequence shown here is derived from an EMBL/GenBank/DDBJ whole genome shotgun (WGS) entry which is preliminary data.</text>
</comment>
<sequence>MTKNTSSEETKSSNSEPNTLQRFKNEAGPVGYIGAIIGVAILLGTSLYFYLDIQKQKKNATAQNEIFQAQYYYEKDSIDAGLLGDGRNLGFIDIIDIYSGTEVANLAHFYAGASYLKKREYQKAVDYLQKFSTSEEIVMARAEKLLGDAYMELGNFTDASKNYMKAAKTVNDQFFSPGYLMKAALAFERASDLTAAIDAIDQVINKYEDSAEYNDARKHKARLEALAGN</sequence>
<keyword evidence="1" id="KW-0802">TPR repeat</keyword>
<accession>A0A1E5T735</accession>
<feature type="transmembrane region" description="Helical" evidence="3">
    <location>
        <begin position="30"/>
        <end position="51"/>
    </location>
</feature>
<feature type="repeat" description="TPR" evidence="1">
    <location>
        <begin position="140"/>
        <end position="173"/>
    </location>
</feature>
<dbReference type="Pfam" id="PF13174">
    <property type="entry name" value="TPR_6"/>
    <property type="match status" value="2"/>
</dbReference>
<dbReference type="InterPro" id="IPR011990">
    <property type="entry name" value="TPR-like_helical_dom_sf"/>
</dbReference>
<dbReference type="EMBL" id="MDGQ01000003">
    <property type="protein sequence ID" value="OEK07158.1"/>
    <property type="molecule type" value="Genomic_DNA"/>
</dbReference>
<dbReference type="SMART" id="SM00028">
    <property type="entry name" value="TPR"/>
    <property type="match status" value="3"/>
</dbReference>
<dbReference type="AlphaFoldDB" id="A0A1E5T735"/>
<evidence type="ECO:0000313" key="4">
    <source>
        <dbReference type="EMBL" id="OEK07158.1"/>
    </source>
</evidence>
<organism evidence="4 5">
    <name type="scientific">Roseivirga misakiensis</name>
    <dbReference type="NCBI Taxonomy" id="1563681"/>
    <lineage>
        <taxon>Bacteria</taxon>
        <taxon>Pseudomonadati</taxon>
        <taxon>Bacteroidota</taxon>
        <taxon>Cytophagia</taxon>
        <taxon>Cytophagales</taxon>
        <taxon>Roseivirgaceae</taxon>
        <taxon>Roseivirga</taxon>
    </lineage>
</organism>
<feature type="compositionally biased region" description="Basic and acidic residues" evidence="2">
    <location>
        <begin position="1"/>
        <end position="11"/>
    </location>
</feature>
<name>A0A1E5T735_9BACT</name>
<evidence type="ECO:0000256" key="1">
    <source>
        <dbReference type="PROSITE-ProRule" id="PRU00339"/>
    </source>
</evidence>
<keyword evidence="5" id="KW-1185">Reference proteome</keyword>
<dbReference type="InterPro" id="IPR019734">
    <property type="entry name" value="TPR_rpt"/>
</dbReference>
<protein>
    <submittedName>
        <fullName evidence="4">Uncharacterized protein</fullName>
    </submittedName>
</protein>
<proteinExistence type="predicted"/>
<evidence type="ECO:0000256" key="3">
    <source>
        <dbReference type="SAM" id="Phobius"/>
    </source>
</evidence>
<evidence type="ECO:0000256" key="2">
    <source>
        <dbReference type="SAM" id="MobiDB-lite"/>
    </source>
</evidence>
<dbReference type="SUPFAM" id="SSF48452">
    <property type="entry name" value="TPR-like"/>
    <property type="match status" value="1"/>
</dbReference>
<keyword evidence="3" id="KW-1133">Transmembrane helix</keyword>
<dbReference type="PROSITE" id="PS50005">
    <property type="entry name" value="TPR"/>
    <property type="match status" value="1"/>
</dbReference>
<keyword evidence="3" id="KW-0812">Transmembrane</keyword>
<gene>
    <name evidence="4" type="ORF">BFP71_05735</name>
</gene>
<evidence type="ECO:0000313" key="5">
    <source>
        <dbReference type="Proteomes" id="UP000095552"/>
    </source>
</evidence>
<dbReference type="Proteomes" id="UP000095552">
    <property type="component" value="Unassembled WGS sequence"/>
</dbReference>
<feature type="region of interest" description="Disordered" evidence="2">
    <location>
        <begin position="1"/>
        <end position="21"/>
    </location>
</feature>
<keyword evidence="3" id="KW-0472">Membrane</keyword>
<dbReference type="Gene3D" id="1.25.40.10">
    <property type="entry name" value="Tetratricopeptide repeat domain"/>
    <property type="match status" value="2"/>
</dbReference>
<dbReference type="RefSeq" id="WP_069834470.1">
    <property type="nucleotide sequence ID" value="NZ_MDGQ01000003.1"/>
</dbReference>
<dbReference type="OrthoDB" id="9808622at2"/>
<reference evidence="4 5" key="1">
    <citation type="submission" date="2016-08" db="EMBL/GenBank/DDBJ databases">
        <title>Draft genome of Fabibacter sp. strain SK-8.</title>
        <authorList>
            <person name="Wong S.-K."/>
            <person name="Hamasaki K."/>
            <person name="Yoshizawa S."/>
        </authorList>
    </citation>
    <scope>NUCLEOTIDE SEQUENCE [LARGE SCALE GENOMIC DNA]</scope>
    <source>
        <strain evidence="4 5">SK-8</strain>
    </source>
</reference>